<keyword evidence="8" id="KW-0808">Transferase</keyword>
<dbReference type="GO" id="GO:0008360">
    <property type="term" value="P:regulation of cell shape"/>
    <property type="evidence" value="ECO:0007669"/>
    <property type="project" value="UniProtKB-KW"/>
</dbReference>
<dbReference type="NCBIfam" id="TIGR02074">
    <property type="entry name" value="PBP_1a_fam"/>
    <property type="match status" value="1"/>
</dbReference>
<dbReference type="SUPFAM" id="SSF53955">
    <property type="entry name" value="Lysozyme-like"/>
    <property type="match status" value="1"/>
</dbReference>
<keyword evidence="10" id="KW-0133">Cell shape</keyword>
<feature type="transmembrane region" description="Helical" evidence="17">
    <location>
        <begin position="34"/>
        <end position="58"/>
    </location>
</feature>
<keyword evidence="9" id="KW-0378">Hydrolase</keyword>
<dbReference type="Gene3D" id="3.40.710.10">
    <property type="entry name" value="DD-peptidase/beta-lactamase superfamily"/>
    <property type="match status" value="1"/>
</dbReference>
<dbReference type="Proteomes" id="UP000077317">
    <property type="component" value="Chromosome"/>
</dbReference>
<feature type="compositionally biased region" description="Acidic residues" evidence="16">
    <location>
        <begin position="710"/>
        <end position="727"/>
    </location>
</feature>
<comment type="catalytic activity">
    <reaction evidence="15">
        <text>[GlcNAc-(1-&gt;4)-Mur2Ac(oyl-L-Ala-gamma-D-Glu-L-Lys-D-Ala-D-Ala)](n)-di-trans,octa-cis-undecaprenyl diphosphate + beta-D-GlcNAc-(1-&gt;4)-Mur2Ac(oyl-L-Ala-gamma-D-Glu-L-Lys-D-Ala-D-Ala)-di-trans,octa-cis-undecaprenyl diphosphate = [GlcNAc-(1-&gt;4)-Mur2Ac(oyl-L-Ala-gamma-D-Glu-L-Lys-D-Ala-D-Ala)](n+1)-di-trans,octa-cis-undecaprenyl diphosphate + di-trans,octa-cis-undecaprenyl diphosphate + H(+)</text>
        <dbReference type="Rhea" id="RHEA:23708"/>
        <dbReference type="Rhea" id="RHEA-COMP:9602"/>
        <dbReference type="Rhea" id="RHEA-COMP:9603"/>
        <dbReference type="ChEBI" id="CHEBI:15378"/>
        <dbReference type="ChEBI" id="CHEBI:58405"/>
        <dbReference type="ChEBI" id="CHEBI:60033"/>
        <dbReference type="ChEBI" id="CHEBI:78435"/>
        <dbReference type="EC" id="2.4.99.28"/>
    </reaction>
</comment>
<comment type="catalytic activity">
    <reaction evidence="14">
        <text>Preferential cleavage: (Ac)2-L-Lys-D-Ala-|-D-Ala. Also transpeptidation of peptidyl-alanyl moieties that are N-acyl substituents of D-alanine.</text>
        <dbReference type="EC" id="3.4.16.4"/>
    </reaction>
</comment>
<evidence type="ECO:0000256" key="17">
    <source>
        <dbReference type="SAM" id="Phobius"/>
    </source>
</evidence>
<dbReference type="GO" id="GO:0009002">
    <property type="term" value="F:serine-type D-Ala-D-Ala carboxypeptidase activity"/>
    <property type="evidence" value="ECO:0007669"/>
    <property type="project" value="UniProtKB-EC"/>
</dbReference>
<dbReference type="GO" id="GO:0008955">
    <property type="term" value="F:peptidoglycan glycosyltransferase activity"/>
    <property type="evidence" value="ECO:0007669"/>
    <property type="project" value="UniProtKB-EC"/>
</dbReference>
<evidence type="ECO:0000259" key="18">
    <source>
        <dbReference type="Pfam" id="PF00905"/>
    </source>
</evidence>
<dbReference type="GO" id="GO:0006508">
    <property type="term" value="P:proteolysis"/>
    <property type="evidence" value="ECO:0007669"/>
    <property type="project" value="UniProtKB-KW"/>
</dbReference>
<dbReference type="AlphaFoldDB" id="A0A172Q8L9"/>
<keyword evidence="12" id="KW-0511">Multifunctional enzyme</keyword>
<evidence type="ECO:0000256" key="3">
    <source>
        <dbReference type="ARBA" id="ARBA00007739"/>
    </source>
</evidence>
<dbReference type="FunFam" id="1.10.3810.10:FF:000001">
    <property type="entry name" value="Penicillin-binding protein 1A"/>
    <property type="match status" value="1"/>
</dbReference>
<dbReference type="InterPro" id="IPR036950">
    <property type="entry name" value="PBP_transglycosylase"/>
</dbReference>
<evidence type="ECO:0000256" key="4">
    <source>
        <dbReference type="ARBA" id="ARBA00022525"/>
    </source>
</evidence>
<dbReference type="InterPro" id="IPR050396">
    <property type="entry name" value="Glycosyltr_51/Transpeptidase"/>
</dbReference>
<dbReference type="Pfam" id="PF00912">
    <property type="entry name" value="Transgly"/>
    <property type="match status" value="1"/>
</dbReference>
<keyword evidence="11" id="KW-0573">Peptidoglycan synthesis</keyword>
<evidence type="ECO:0000256" key="2">
    <source>
        <dbReference type="ARBA" id="ARBA00007090"/>
    </source>
</evidence>
<evidence type="ECO:0000256" key="8">
    <source>
        <dbReference type="ARBA" id="ARBA00022679"/>
    </source>
</evidence>
<protein>
    <submittedName>
        <fullName evidence="20">Penicillin-binding protein</fullName>
    </submittedName>
</protein>
<gene>
    <name evidence="20" type="ORF">A0O21_07285</name>
</gene>
<feature type="compositionally biased region" description="Low complexity" evidence="16">
    <location>
        <begin position="695"/>
        <end position="709"/>
    </location>
</feature>
<dbReference type="RefSeq" id="WP_067063625.1">
    <property type="nucleotide sequence ID" value="NZ_CP014699.1"/>
</dbReference>
<evidence type="ECO:0000256" key="9">
    <source>
        <dbReference type="ARBA" id="ARBA00022801"/>
    </source>
</evidence>
<evidence type="ECO:0000259" key="19">
    <source>
        <dbReference type="Pfam" id="PF00912"/>
    </source>
</evidence>
<dbReference type="GO" id="GO:0009252">
    <property type="term" value="P:peptidoglycan biosynthetic process"/>
    <property type="evidence" value="ECO:0007669"/>
    <property type="project" value="UniProtKB-KW"/>
</dbReference>
<accession>A0A172Q8L9</accession>
<name>A0A172Q8L9_9STRE</name>
<dbReference type="NCBIfam" id="NF038272">
    <property type="entry name" value="strep_PBP1A"/>
    <property type="match status" value="1"/>
</dbReference>
<keyword evidence="17" id="KW-0472">Membrane</keyword>
<dbReference type="PANTHER" id="PTHR32282:SF29">
    <property type="entry name" value="PENICILLIN-BINDING PROTEIN 1A"/>
    <property type="match status" value="1"/>
</dbReference>
<keyword evidence="6" id="KW-0645">Protease</keyword>
<reference evidence="21" key="2">
    <citation type="submission" date="2016-03" db="EMBL/GenBank/DDBJ databases">
        <title>Streptococcus antelopensis sp. nov., isolated from the feces of the Tibetan antelope (Pantholops hodgsonii) in Hoh Xil National Nature Reserve, Qinghai, China.</title>
        <authorList>
            <person name="Bai X."/>
        </authorList>
    </citation>
    <scope>NUCLEOTIDE SEQUENCE [LARGE SCALE GENOMIC DNA]</scope>
    <source>
        <strain evidence="21">TA 26</strain>
    </source>
</reference>
<evidence type="ECO:0000313" key="21">
    <source>
        <dbReference type="Proteomes" id="UP000077317"/>
    </source>
</evidence>
<comment type="similarity">
    <text evidence="3">In the N-terminal section; belongs to the glycosyltransferase 51 family.</text>
</comment>
<dbReference type="PANTHER" id="PTHR32282">
    <property type="entry name" value="BINDING PROTEIN TRANSPEPTIDASE, PUTATIVE-RELATED"/>
    <property type="match status" value="1"/>
</dbReference>
<comment type="similarity">
    <text evidence="2">In the C-terminal section; belongs to the transpeptidase family.</text>
</comment>
<evidence type="ECO:0000256" key="1">
    <source>
        <dbReference type="ARBA" id="ARBA00004613"/>
    </source>
</evidence>
<evidence type="ECO:0000256" key="5">
    <source>
        <dbReference type="ARBA" id="ARBA00022645"/>
    </source>
</evidence>
<dbReference type="OrthoDB" id="9766909at2"/>
<dbReference type="Gene3D" id="1.10.3810.10">
    <property type="entry name" value="Biosynthetic peptidoglycan transglycosylase-like"/>
    <property type="match status" value="1"/>
</dbReference>
<keyword evidence="4" id="KW-0964">Secreted</keyword>
<evidence type="ECO:0000256" key="10">
    <source>
        <dbReference type="ARBA" id="ARBA00022960"/>
    </source>
</evidence>
<dbReference type="SUPFAM" id="SSF56601">
    <property type="entry name" value="beta-lactamase/transpeptidase-like"/>
    <property type="match status" value="1"/>
</dbReference>
<evidence type="ECO:0000256" key="12">
    <source>
        <dbReference type="ARBA" id="ARBA00023268"/>
    </source>
</evidence>
<evidence type="ECO:0000256" key="7">
    <source>
        <dbReference type="ARBA" id="ARBA00022676"/>
    </source>
</evidence>
<dbReference type="KEGG" id="spat:A0O21_07285"/>
<evidence type="ECO:0000256" key="16">
    <source>
        <dbReference type="SAM" id="MobiDB-lite"/>
    </source>
</evidence>
<dbReference type="EMBL" id="CP014699">
    <property type="protein sequence ID" value="AND79829.1"/>
    <property type="molecule type" value="Genomic_DNA"/>
</dbReference>
<dbReference type="InterPro" id="IPR023346">
    <property type="entry name" value="Lysozyme-like_dom_sf"/>
</dbReference>
<evidence type="ECO:0000256" key="14">
    <source>
        <dbReference type="ARBA" id="ARBA00034000"/>
    </source>
</evidence>
<keyword evidence="7" id="KW-0328">Glycosyltransferase</keyword>
<reference evidence="20 21" key="1">
    <citation type="journal article" date="2016" name="Int. J. Syst. Evol. Microbiol.">
        <title>Streptococcuspantholopis sp. nov., isolated from faeces of the Tibetan antelope (Pantholops hodgsonii).</title>
        <authorList>
            <person name="Bai X."/>
            <person name="Xiong Y."/>
            <person name="Lu S."/>
            <person name="Jin D."/>
            <person name="Lai X."/>
            <person name="Yang J."/>
            <person name="Niu L."/>
            <person name="Hu S."/>
            <person name="Meng X."/>
            <person name="Pu J."/>
            <person name="Ye C."/>
            <person name="Xu J."/>
        </authorList>
    </citation>
    <scope>NUCLEOTIDE SEQUENCE [LARGE SCALE GENOMIC DNA]</scope>
    <source>
        <strain evidence="20 21">TA 26</strain>
    </source>
</reference>
<feature type="domain" description="Penicillin-binding protein transpeptidase" evidence="18">
    <location>
        <begin position="354"/>
        <end position="651"/>
    </location>
</feature>
<comment type="subcellular location">
    <subcellularLocation>
        <location evidence="1">Secreted</location>
    </subcellularLocation>
</comment>
<dbReference type="GO" id="GO:0030288">
    <property type="term" value="C:outer membrane-bounded periplasmic space"/>
    <property type="evidence" value="ECO:0007669"/>
    <property type="project" value="TreeGrafter"/>
</dbReference>
<evidence type="ECO:0000256" key="6">
    <source>
        <dbReference type="ARBA" id="ARBA00022670"/>
    </source>
</evidence>
<evidence type="ECO:0000256" key="15">
    <source>
        <dbReference type="ARBA" id="ARBA00049902"/>
    </source>
</evidence>
<sequence>MITIKTIQFRRRNNQKRAGRELTTRDKVLKTIKYAVFAALSLALIGIVVGGLLFAYYISSTPELSESKLESTNSSLVYDVNNNLIADLGSEKRESVTADSIPLNLVNAVTSIEDKRFFKHRGIDLYRIIGAAWNNLIRSSTQGGSTLDQQVIKLGYFSTSESDQTLKRKAQEAWLALQMERKYTKEEILTFYVNKVYMGNGNYGMLTAAKSYYNKDLKDLSIAQIALLAGIPQAPSQYDPYSEPEAAQKRRDLVLKEMYEDGNITQAEYDEAVATPVTDGLQELKENTNYPKYMDNYLKQVIDEVKETTGQDIFSAGMKVYTNVDPEAQQYLYDIYNTDTYVNYPDADFQVASTVIDVTNGRVIAQLGGRNQDSNVSFGTNQAVLTDRDWGSTMKPISAYGPAIESKAYTSTGQSTNDAVYYWPGTTTQLYNWDRQYYGSMSIQTAIQQSRNVPAVKALEAAGLETAQEFLSGLGINYPEMVYSNAISSNTSSSDQKYGASSEKMAAAYAAFANGGTYYKPQYVNKIEFNDGTSQSYSASATRAMEETTAYMMTDMLKTVLTYGTGTEASISGIYQAGKTGTSNYTDEELTEIAQDKGISTYSVGTMAPDENFVGYTTQYAMAVWTGYKDRMTPVYGDGIKIAAQVYRAMMLYLAQSGSGSTDWTMPSGLYRSGSYLYLSGYTSKTYESSSSSVYNNIYGSSTTESEAPSSEEDTDANADNSSDDSEQSSSQSESEDENEGD</sequence>
<dbReference type="GO" id="GO:0071555">
    <property type="term" value="P:cell wall organization"/>
    <property type="evidence" value="ECO:0007669"/>
    <property type="project" value="UniProtKB-KW"/>
</dbReference>
<evidence type="ECO:0000313" key="20">
    <source>
        <dbReference type="EMBL" id="AND79829.1"/>
    </source>
</evidence>
<proteinExistence type="inferred from homology"/>
<dbReference type="InterPro" id="IPR001460">
    <property type="entry name" value="PCN-bd_Tpept"/>
</dbReference>
<organism evidence="20 21">
    <name type="scientific">Streptococcus pantholopis</name>
    <dbReference type="NCBI Taxonomy" id="1811193"/>
    <lineage>
        <taxon>Bacteria</taxon>
        <taxon>Bacillati</taxon>
        <taxon>Bacillota</taxon>
        <taxon>Bacilli</taxon>
        <taxon>Lactobacillales</taxon>
        <taxon>Streptococcaceae</taxon>
        <taxon>Streptococcus</taxon>
    </lineage>
</organism>
<evidence type="ECO:0000256" key="11">
    <source>
        <dbReference type="ARBA" id="ARBA00022984"/>
    </source>
</evidence>
<dbReference type="GO" id="GO:0008658">
    <property type="term" value="F:penicillin binding"/>
    <property type="evidence" value="ECO:0007669"/>
    <property type="project" value="InterPro"/>
</dbReference>
<evidence type="ECO:0000256" key="13">
    <source>
        <dbReference type="ARBA" id="ARBA00023316"/>
    </source>
</evidence>
<feature type="region of interest" description="Disordered" evidence="16">
    <location>
        <begin position="695"/>
        <end position="742"/>
    </location>
</feature>
<keyword evidence="13" id="KW-0961">Cell wall biogenesis/degradation</keyword>
<dbReference type="Pfam" id="PF00905">
    <property type="entry name" value="Transpeptidase"/>
    <property type="match status" value="1"/>
</dbReference>
<dbReference type="InterPro" id="IPR012338">
    <property type="entry name" value="Beta-lactam/transpept-like"/>
</dbReference>
<dbReference type="STRING" id="1811193.A0O21_07285"/>
<dbReference type="InterPro" id="IPR001264">
    <property type="entry name" value="Glyco_trans_51"/>
</dbReference>
<dbReference type="GO" id="GO:0005576">
    <property type="term" value="C:extracellular region"/>
    <property type="evidence" value="ECO:0007669"/>
    <property type="project" value="UniProtKB-SubCell"/>
</dbReference>
<feature type="domain" description="Glycosyl transferase family 51" evidence="19">
    <location>
        <begin position="82"/>
        <end position="258"/>
    </location>
</feature>
<keyword evidence="17" id="KW-0812">Transmembrane</keyword>
<keyword evidence="21" id="KW-1185">Reference proteome</keyword>
<keyword evidence="5" id="KW-0121">Carboxypeptidase</keyword>
<keyword evidence="17" id="KW-1133">Transmembrane helix</keyword>